<dbReference type="EMBL" id="JAEPRC010000431">
    <property type="protein sequence ID" value="KAG2197365.1"/>
    <property type="molecule type" value="Genomic_DNA"/>
</dbReference>
<proteinExistence type="predicted"/>
<dbReference type="Gene3D" id="4.10.60.10">
    <property type="entry name" value="Zinc finger, CCHC-type"/>
    <property type="match status" value="1"/>
</dbReference>
<dbReference type="Proteomes" id="UP000650833">
    <property type="component" value="Unassembled WGS sequence"/>
</dbReference>
<organism evidence="1 2">
    <name type="scientific">Mucor plumbeus</name>
    <dbReference type="NCBI Taxonomy" id="97098"/>
    <lineage>
        <taxon>Eukaryota</taxon>
        <taxon>Fungi</taxon>
        <taxon>Fungi incertae sedis</taxon>
        <taxon>Mucoromycota</taxon>
        <taxon>Mucoromycotina</taxon>
        <taxon>Mucoromycetes</taxon>
        <taxon>Mucorales</taxon>
        <taxon>Mucorineae</taxon>
        <taxon>Mucoraceae</taxon>
        <taxon>Mucor</taxon>
    </lineage>
</organism>
<comment type="caution">
    <text evidence="1">The sequence shown here is derived from an EMBL/GenBank/DDBJ whole genome shotgun (WGS) entry which is preliminary data.</text>
</comment>
<reference evidence="1" key="1">
    <citation type="submission" date="2020-12" db="EMBL/GenBank/DDBJ databases">
        <title>Metabolic potential, ecology and presence of endohyphal bacteria is reflected in genomic diversity of Mucoromycotina.</title>
        <authorList>
            <person name="Muszewska A."/>
            <person name="Okrasinska A."/>
            <person name="Steczkiewicz K."/>
            <person name="Drgas O."/>
            <person name="Orlowska M."/>
            <person name="Perlinska-Lenart U."/>
            <person name="Aleksandrzak-Piekarczyk T."/>
            <person name="Szatraj K."/>
            <person name="Zielenkiewicz U."/>
            <person name="Pilsyk S."/>
            <person name="Malc E."/>
            <person name="Mieczkowski P."/>
            <person name="Kruszewska J.S."/>
            <person name="Biernat P."/>
            <person name="Pawlowska J."/>
        </authorList>
    </citation>
    <scope>NUCLEOTIDE SEQUENCE</scope>
    <source>
        <strain evidence="1">CBS 226.32</strain>
    </source>
</reference>
<sequence length="161" mass="17931">MSELSTVYCASCNGPGHSRRTSRNCRLNPSNQNIEGAQIEDIQMEEAQPPYCASCNEPGHLCRTSRLFDIGKNSNAVPSVRDDQGPSYTMVRPLPVELQNSIKSLLLQNTPFFVIRKRYPSVSLSTITRYKKKFLSSATLPVGGRPSFVSVSTQQYIARML</sequence>
<dbReference type="OrthoDB" id="2209150at2759"/>
<gene>
    <name evidence="1" type="ORF">INT46_008362</name>
</gene>
<evidence type="ECO:0000313" key="1">
    <source>
        <dbReference type="EMBL" id="KAG2197365.1"/>
    </source>
</evidence>
<evidence type="ECO:0000313" key="2">
    <source>
        <dbReference type="Proteomes" id="UP000650833"/>
    </source>
</evidence>
<protein>
    <submittedName>
        <fullName evidence="1">Uncharacterized protein</fullName>
    </submittedName>
</protein>
<name>A0A8H7QSB5_9FUNG</name>
<keyword evidence="2" id="KW-1185">Reference proteome</keyword>
<accession>A0A8H7QSB5</accession>
<dbReference type="AlphaFoldDB" id="A0A8H7QSB5"/>